<evidence type="ECO:0000256" key="1">
    <source>
        <dbReference type="SAM" id="Phobius"/>
    </source>
</evidence>
<sequence length="171" mass="19147">MRERLNSTPTWALLLILWLAWTAVTFAIGIIETRDLFWSLIFGTAVSLMVAVGMTFAIKARLRWENGALGDAPKDARRLALKAAWKGPLPTDPELRATTLAVAREQLRQMRRGRPLQIVAVSLVTVSAIGLAFTDSPWQLLMLVFYVPLAVTFLYAPTRLRKRIAQLSEAE</sequence>
<evidence type="ECO:0000313" key="2">
    <source>
        <dbReference type="EMBL" id="GAA0930963.1"/>
    </source>
</evidence>
<dbReference type="EMBL" id="BAAAHK010000003">
    <property type="protein sequence ID" value="GAA0930963.1"/>
    <property type="molecule type" value="Genomic_DNA"/>
</dbReference>
<accession>A0ABN1PPH0</accession>
<keyword evidence="3" id="KW-1185">Reference proteome</keyword>
<keyword evidence="1" id="KW-0472">Membrane</keyword>
<name>A0ABN1PPH0_9ACTN</name>
<dbReference type="RefSeq" id="WP_343966151.1">
    <property type="nucleotide sequence ID" value="NZ_BAAAHK010000003.1"/>
</dbReference>
<reference evidence="2 3" key="1">
    <citation type="journal article" date="2019" name="Int. J. Syst. Evol. Microbiol.">
        <title>The Global Catalogue of Microorganisms (GCM) 10K type strain sequencing project: providing services to taxonomists for standard genome sequencing and annotation.</title>
        <authorList>
            <consortium name="The Broad Institute Genomics Platform"/>
            <consortium name="The Broad Institute Genome Sequencing Center for Infectious Disease"/>
            <person name="Wu L."/>
            <person name="Ma J."/>
        </authorList>
    </citation>
    <scope>NUCLEOTIDE SEQUENCE [LARGE SCALE GENOMIC DNA]</scope>
    <source>
        <strain evidence="2 3">JCM 10977</strain>
    </source>
</reference>
<feature type="transmembrane region" description="Helical" evidence="1">
    <location>
        <begin position="12"/>
        <end position="31"/>
    </location>
</feature>
<evidence type="ECO:0000313" key="3">
    <source>
        <dbReference type="Proteomes" id="UP001500542"/>
    </source>
</evidence>
<protein>
    <submittedName>
        <fullName evidence="2">Uncharacterized protein</fullName>
    </submittedName>
</protein>
<proteinExistence type="predicted"/>
<feature type="transmembrane region" description="Helical" evidence="1">
    <location>
        <begin position="37"/>
        <end position="58"/>
    </location>
</feature>
<keyword evidence="1" id="KW-1133">Transmembrane helix</keyword>
<keyword evidence="1" id="KW-0812">Transmembrane</keyword>
<comment type="caution">
    <text evidence="2">The sequence shown here is derived from an EMBL/GenBank/DDBJ whole genome shotgun (WGS) entry which is preliminary data.</text>
</comment>
<dbReference type="Proteomes" id="UP001500542">
    <property type="component" value="Unassembled WGS sequence"/>
</dbReference>
<organism evidence="2 3">
    <name type="scientific">Kribbella koreensis</name>
    <dbReference type="NCBI Taxonomy" id="57909"/>
    <lineage>
        <taxon>Bacteria</taxon>
        <taxon>Bacillati</taxon>
        <taxon>Actinomycetota</taxon>
        <taxon>Actinomycetes</taxon>
        <taxon>Propionibacteriales</taxon>
        <taxon>Kribbellaceae</taxon>
        <taxon>Kribbella</taxon>
    </lineage>
</organism>
<feature type="transmembrane region" description="Helical" evidence="1">
    <location>
        <begin position="139"/>
        <end position="156"/>
    </location>
</feature>
<gene>
    <name evidence="2" type="ORF">GCM10009554_14590</name>
</gene>
<feature type="transmembrane region" description="Helical" evidence="1">
    <location>
        <begin position="116"/>
        <end position="133"/>
    </location>
</feature>